<protein>
    <submittedName>
        <fullName evidence="1">Uncharacterized protein</fullName>
    </submittedName>
</protein>
<reference evidence="1" key="1">
    <citation type="submission" date="2017-10" db="EMBL/GenBank/DDBJ databases">
        <title>Genome sequence of cellulolytic Lachnospiraceae bacterium XHS1971 isolated from hotspring sediment.</title>
        <authorList>
            <person name="Vasudevan G."/>
            <person name="Joshi A.J."/>
            <person name="Hivarkar S."/>
            <person name="Lanjekar V.B."/>
            <person name="Dhakephalkar P.K."/>
            <person name="Dagar S."/>
        </authorList>
    </citation>
    <scope>NUCLEOTIDE SEQUENCE</scope>
    <source>
        <strain evidence="1">XHS1971</strain>
    </source>
</reference>
<accession>A0AC61D9X1</accession>
<gene>
    <name evidence="1" type="ORF">CS063_15630</name>
</gene>
<dbReference type="Proteomes" id="UP000224460">
    <property type="component" value="Unassembled WGS sequence"/>
</dbReference>
<sequence>MQKIKQYIVIDCYAFTVIVLVNALLQKCGIAKEQSLVSSLYIFLTSTLVAVFMCITDQLMGKQKHLKRIFRIVDVLVPTFFMSMLQSKFHLSLKDLVMTVIFSLIAYGIVSLMMYLSWRERDIKLNENIQRMRRKK</sequence>
<name>A0AC61D9X1_9FIRM</name>
<proteinExistence type="predicted"/>
<evidence type="ECO:0000313" key="2">
    <source>
        <dbReference type="Proteomes" id="UP000224460"/>
    </source>
</evidence>
<comment type="caution">
    <text evidence="1">The sequence shown here is derived from an EMBL/GenBank/DDBJ whole genome shotgun (WGS) entry which is preliminary data.</text>
</comment>
<evidence type="ECO:0000313" key="1">
    <source>
        <dbReference type="EMBL" id="PHV69493.1"/>
    </source>
</evidence>
<dbReference type="EMBL" id="PEDL01000027">
    <property type="protein sequence ID" value="PHV69493.1"/>
    <property type="molecule type" value="Genomic_DNA"/>
</dbReference>
<keyword evidence="2" id="KW-1185">Reference proteome</keyword>
<organism evidence="1 2">
    <name type="scientific">Sporanaerobium hydrogeniformans</name>
    <dbReference type="NCBI Taxonomy" id="3072179"/>
    <lineage>
        <taxon>Bacteria</taxon>
        <taxon>Bacillati</taxon>
        <taxon>Bacillota</taxon>
        <taxon>Clostridia</taxon>
        <taxon>Lachnospirales</taxon>
        <taxon>Lachnospiraceae</taxon>
        <taxon>Sporanaerobium</taxon>
    </lineage>
</organism>